<feature type="domain" description="CHAT" evidence="1">
    <location>
        <begin position="21"/>
        <end position="162"/>
    </location>
</feature>
<evidence type="ECO:0000259" key="1">
    <source>
        <dbReference type="Pfam" id="PF12770"/>
    </source>
</evidence>
<sequence>MREKTTILILTANPKNTNRLRIDEEVREIRETLKGSSSRERFDVQDRLAVRPKDIQQALLDVQPQIVQFSGHGVQDGLMIEDNAGQAMLAKPEALGNLFKLFPGQVECVFLNACFSQSQAEAIAAHVTYVIGMGSSIGDQTACEFATGFYRGLGAGKTIPEAFEFGRNMIEFSEAATPVLLKRPIKDGASFSTRMSGKNRRMCIAPKGALAANFGCWRTRMIFAPRMSVL</sequence>
<dbReference type="InterPro" id="IPR024983">
    <property type="entry name" value="CHAT_dom"/>
</dbReference>
<organism evidence="2">
    <name type="scientific">Candidatus Moduliflexus flocculans</name>
    <dbReference type="NCBI Taxonomy" id="1499966"/>
    <lineage>
        <taxon>Bacteria</taxon>
        <taxon>Candidatus Moduliflexota</taxon>
        <taxon>Candidatus Moduliflexia</taxon>
        <taxon>Candidatus Moduliflexales</taxon>
        <taxon>Candidatus Moduliflexaceae</taxon>
    </lineage>
</organism>
<evidence type="ECO:0000313" key="2">
    <source>
        <dbReference type="EMBL" id="GAK50487.1"/>
    </source>
</evidence>
<gene>
    <name evidence="2" type="ORF">U14_01718</name>
</gene>
<keyword evidence="3" id="KW-1185">Reference proteome</keyword>
<evidence type="ECO:0000313" key="3">
    <source>
        <dbReference type="Proteomes" id="UP000030700"/>
    </source>
</evidence>
<reference evidence="2" key="1">
    <citation type="journal article" date="2015" name="PeerJ">
        <title>First genomic representation of candidate bacterial phylum KSB3 points to enhanced environmental sensing as a trigger of wastewater bulking.</title>
        <authorList>
            <person name="Sekiguchi Y."/>
            <person name="Ohashi A."/>
            <person name="Parks D.H."/>
            <person name="Yamauchi T."/>
            <person name="Tyson G.W."/>
            <person name="Hugenholtz P."/>
        </authorList>
    </citation>
    <scope>NUCLEOTIDE SEQUENCE [LARGE SCALE GENOMIC DNA]</scope>
</reference>
<protein>
    <recommendedName>
        <fullName evidence="1">CHAT domain-containing protein</fullName>
    </recommendedName>
</protein>
<dbReference type="HOGENOM" id="CLU_069360_1_1_0"/>
<dbReference type="Pfam" id="PF12770">
    <property type="entry name" value="CHAT"/>
    <property type="match status" value="1"/>
</dbReference>
<dbReference type="AlphaFoldDB" id="A0A0S6VSX8"/>
<name>A0A0S6VSX8_9BACT</name>
<accession>A0A0S6VSX8</accession>
<dbReference type="Proteomes" id="UP000030700">
    <property type="component" value="Unassembled WGS sequence"/>
</dbReference>
<dbReference type="STRING" id="1499966.U14_01718"/>
<proteinExistence type="predicted"/>
<dbReference type="EMBL" id="DF820456">
    <property type="protein sequence ID" value="GAK50487.1"/>
    <property type="molecule type" value="Genomic_DNA"/>
</dbReference>